<dbReference type="AlphaFoldDB" id="A0A438DWR6"/>
<evidence type="ECO:0000313" key="4">
    <source>
        <dbReference type="Proteomes" id="UP000288805"/>
    </source>
</evidence>
<dbReference type="PANTHER" id="PTHR34366">
    <property type="entry name" value="OS07G0289901 PROTEIN-RELATED"/>
    <property type="match status" value="1"/>
</dbReference>
<accession>A0A438DWR6</accession>
<proteinExistence type="predicted"/>
<dbReference type="PANTHER" id="PTHR34366:SF2">
    <property type="entry name" value="OS07G0289901 PROTEIN"/>
    <property type="match status" value="1"/>
</dbReference>
<keyword evidence="1" id="KW-0472">Membrane</keyword>
<dbReference type="InterPro" id="IPR056633">
    <property type="entry name" value="DUF7731"/>
</dbReference>
<keyword evidence="1" id="KW-0812">Transmembrane</keyword>
<keyword evidence="1" id="KW-1133">Transmembrane helix</keyword>
<name>A0A438DWR6_VITVI</name>
<dbReference type="Pfam" id="PF24865">
    <property type="entry name" value="DUF7731"/>
    <property type="match status" value="1"/>
</dbReference>
<evidence type="ECO:0000313" key="3">
    <source>
        <dbReference type="EMBL" id="RVW39919.1"/>
    </source>
</evidence>
<evidence type="ECO:0000256" key="1">
    <source>
        <dbReference type="SAM" id="Phobius"/>
    </source>
</evidence>
<evidence type="ECO:0000259" key="2">
    <source>
        <dbReference type="Pfam" id="PF24865"/>
    </source>
</evidence>
<organism evidence="3 4">
    <name type="scientific">Vitis vinifera</name>
    <name type="common">Grape</name>
    <dbReference type="NCBI Taxonomy" id="29760"/>
    <lineage>
        <taxon>Eukaryota</taxon>
        <taxon>Viridiplantae</taxon>
        <taxon>Streptophyta</taxon>
        <taxon>Embryophyta</taxon>
        <taxon>Tracheophyta</taxon>
        <taxon>Spermatophyta</taxon>
        <taxon>Magnoliopsida</taxon>
        <taxon>eudicotyledons</taxon>
        <taxon>Gunneridae</taxon>
        <taxon>Pentapetalae</taxon>
        <taxon>rosids</taxon>
        <taxon>Vitales</taxon>
        <taxon>Vitaceae</taxon>
        <taxon>Viteae</taxon>
        <taxon>Vitis</taxon>
    </lineage>
</organism>
<comment type="caution">
    <text evidence="3">The sequence shown here is derived from an EMBL/GenBank/DDBJ whole genome shotgun (WGS) entry which is preliminary data.</text>
</comment>
<dbReference type="EMBL" id="QGNW01001468">
    <property type="protein sequence ID" value="RVW39919.1"/>
    <property type="molecule type" value="Genomic_DNA"/>
</dbReference>
<dbReference type="Proteomes" id="UP000288805">
    <property type="component" value="Unassembled WGS sequence"/>
</dbReference>
<reference evidence="3 4" key="1">
    <citation type="journal article" date="2018" name="PLoS Genet.">
        <title>Population sequencing reveals clonal diversity and ancestral inbreeding in the grapevine cultivar Chardonnay.</title>
        <authorList>
            <person name="Roach M.J."/>
            <person name="Johnson D.L."/>
            <person name="Bohlmann J."/>
            <person name="van Vuuren H.J."/>
            <person name="Jones S.J."/>
            <person name="Pretorius I.S."/>
            <person name="Schmidt S.A."/>
            <person name="Borneman A.R."/>
        </authorList>
    </citation>
    <scope>NUCLEOTIDE SEQUENCE [LARGE SCALE GENOMIC DNA]</scope>
    <source>
        <strain evidence="4">cv. Chardonnay</strain>
        <tissue evidence="3">Leaf</tissue>
    </source>
</reference>
<gene>
    <name evidence="3" type="ORF">CK203_081066</name>
</gene>
<sequence>MSSTCPQASVMAFSVTTKCWVLLVALVYVSFFGFKFGNAHEDLPETGSVDGHDIPQTGAVDGDPAQIVAKALLCFNDKFIYSSCEESYRLNERGNINVPPEYTDQYCNGPCLEETHLVLTCIGNILSNFFFYNKATIQDVRETLQAGCSYTSERGDFNVAEHIEADEKQCKQGWQIDPFRVYADDYRMWFADLIHSSDTYS</sequence>
<protein>
    <recommendedName>
        <fullName evidence="2">DUF7731 domain-containing protein</fullName>
    </recommendedName>
</protein>
<feature type="transmembrane region" description="Helical" evidence="1">
    <location>
        <begin position="12"/>
        <end position="34"/>
    </location>
</feature>
<feature type="domain" description="DUF7731" evidence="2">
    <location>
        <begin position="64"/>
        <end position="163"/>
    </location>
</feature>